<sequence>MNIDNRTCQHCGGPIPPKPAGKRGPAPRYCGKICQGKAKHQRAYVPTPRAATMPSRQKHKPGNVYGSLTLVERIESSASGDPRALFRCECGNVKALQINNVANGITTNCADRANHPDSRRRELLTYDGAHNRVKAQRGSASLYTCRCGNQAEDWAYSHADYDERAMIKGREARKPYSTNPDHYSPMCRPCHKRFDNAHRRVPEGGPSLAHVALFMATRDQVEGVAA</sequence>
<accession>A0A1C5JG89</accession>
<evidence type="ECO:0000313" key="3">
    <source>
        <dbReference type="Proteomes" id="UP000198217"/>
    </source>
</evidence>
<reference evidence="2 3" key="1">
    <citation type="submission" date="2016-06" db="EMBL/GenBank/DDBJ databases">
        <authorList>
            <person name="Kjaerup R.B."/>
            <person name="Dalgaard T.S."/>
            <person name="Juul-Madsen H.R."/>
        </authorList>
    </citation>
    <scope>NUCLEOTIDE SEQUENCE [LARGE SCALE GENOMIC DNA]</scope>
    <source>
        <strain evidence="2 3">DSM 43904</strain>
    </source>
</reference>
<keyword evidence="3" id="KW-1185">Reference proteome</keyword>
<dbReference type="Proteomes" id="UP000198217">
    <property type="component" value="Chromosome I"/>
</dbReference>
<feature type="region of interest" description="Disordered" evidence="1">
    <location>
        <begin position="1"/>
        <end position="24"/>
    </location>
</feature>
<name>A0A1C5JG89_9ACTN</name>
<organism evidence="2 3">
    <name type="scientific">Micromonospora echinaurantiaca</name>
    <dbReference type="NCBI Taxonomy" id="47857"/>
    <lineage>
        <taxon>Bacteria</taxon>
        <taxon>Bacillati</taxon>
        <taxon>Actinomycetota</taxon>
        <taxon>Actinomycetes</taxon>
        <taxon>Micromonosporales</taxon>
        <taxon>Micromonosporaceae</taxon>
        <taxon>Micromonospora</taxon>
    </lineage>
</organism>
<protein>
    <submittedName>
        <fullName evidence="2">Uncharacterized protein</fullName>
    </submittedName>
</protein>
<proteinExistence type="predicted"/>
<evidence type="ECO:0000313" key="2">
    <source>
        <dbReference type="EMBL" id="SCG69604.1"/>
    </source>
</evidence>
<dbReference type="RefSeq" id="WP_157748268.1">
    <property type="nucleotide sequence ID" value="NZ_LT607750.1"/>
</dbReference>
<gene>
    <name evidence="2" type="ORF">GA0070609_4427</name>
</gene>
<evidence type="ECO:0000256" key="1">
    <source>
        <dbReference type="SAM" id="MobiDB-lite"/>
    </source>
</evidence>
<dbReference type="AlphaFoldDB" id="A0A1C5JG89"/>
<dbReference type="EMBL" id="LT607750">
    <property type="protein sequence ID" value="SCG69604.1"/>
    <property type="molecule type" value="Genomic_DNA"/>
</dbReference>